<dbReference type="InterPro" id="IPR005583">
    <property type="entry name" value="YaaA"/>
</dbReference>
<dbReference type="PANTHER" id="PTHR30283">
    <property type="entry name" value="PEROXIDE STRESS RESPONSE PROTEIN YAAA"/>
    <property type="match status" value="1"/>
</dbReference>
<dbReference type="HAMAP" id="MF_00652">
    <property type="entry name" value="UPF0246"/>
    <property type="match status" value="1"/>
</dbReference>
<dbReference type="Pfam" id="PF03883">
    <property type="entry name" value="H2O2_YaaD"/>
    <property type="match status" value="1"/>
</dbReference>
<dbReference type="Proteomes" id="UP001501570">
    <property type="component" value="Unassembled WGS sequence"/>
</dbReference>
<comment type="similarity">
    <text evidence="1">Belongs to the UPF0246 family.</text>
</comment>
<dbReference type="RefSeq" id="WP_345632087.1">
    <property type="nucleotide sequence ID" value="NZ_BAABJQ010000012.1"/>
</dbReference>
<evidence type="ECO:0000313" key="3">
    <source>
        <dbReference type="Proteomes" id="UP001501570"/>
    </source>
</evidence>
<gene>
    <name evidence="2" type="primary">yaaA</name>
    <name evidence="2" type="ORF">GCM10023322_42800</name>
</gene>
<dbReference type="EMBL" id="BAABJQ010000012">
    <property type="protein sequence ID" value="GAA5189611.1"/>
    <property type="molecule type" value="Genomic_DNA"/>
</dbReference>
<proteinExistence type="inferred from homology"/>
<name>A0ABP9S0S7_9ACTN</name>
<evidence type="ECO:0000313" key="2">
    <source>
        <dbReference type="EMBL" id="GAA5189611.1"/>
    </source>
</evidence>
<protein>
    <recommendedName>
        <fullName evidence="1">UPF0246 protein GCM10023322_42800</fullName>
    </recommendedName>
</protein>
<reference evidence="3" key="1">
    <citation type="journal article" date="2019" name="Int. J. Syst. Evol. Microbiol.">
        <title>The Global Catalogue of Microorganisms (GCM) 10K type strain sequencing project: providing services to taxonomists for standard genome sequencing and annotation.</title>
        <authorList>
            <consortium name="The Broad Institute Genomics Platform"/>
            <consortium name="The Broad Institute Genome Sequencing Center for Infectious Disease"/>
            <person name="Wu L."/>
            <person name="Ma J."/>
        </authorList>
    </citation>
    <scope>NUCLEOTIDE SEQUENCE [LARGE SCALE GENOMIC DNA]</scope>
    <source>
        <strain evidence="3">JCM 18304</strain>
    </source>
</reference>
<evidence type="ECO:0000256" key="1">
    <source>
        <dbReference type="HAMAP-Rule" id="MF_00652"/>
    </source>
</evidence>
<organism evidence="2 3">
    <name type="scientific">Rugosimonospora acidiphila</name>
    <dbReference type="NCBI Taxonomy" id="556531"/>
    <lineage>
        <taxon>Bacteria</taxon>
        <taxon>Bacillati</taxon>
        <taxon>Actinomycetota</taxon>
        <taxon>Actinomycetes</taxon>
        <taxon>Micromonosporales</taxon>
        <taxon>Micromonosporaceae</taxon>
        <taxon>Rugosimonospora</taxon>
    </lineage>
</organism>
<comment type="caution">
    <text evidence="2">The sequence shown here is derived from an EMBL/GenBank/DDBJ whole genome shotgun (WGS) entry which is preliminary data.</text>
</comment>
<keyword evidence="3" id="KW-1185">Reference proteome</keyword>
<accession>A0ABP9S0S7</accession>
<sequence>MIILMHSSKTMRPPTSGTKPTGTPVLLDRAKELIDHLRTLSTTQLVKIMTVSADLAERTHDQYARWSTDPDDQAPAAESFVGDIYSGLRVDSLRAADRRYADTHLRILSGLYGILRPFDGISPYRLEMGYRVRPDGYANLYQFWGTAIVEQLPGTGRIVNLAAGEYSKAVTAHLDADRVVTPKFLTVDPATGTPKFVVVHAKIARGAFARWLVTGRVKDTPAALRKFDDIGYRYDEALSSPGEPVFVCQEFGGKGLSVRLT</sequence>
<dbReference type="PANTHER" id="PTHR30283:SF4">
    <property type="entry name" value="PEROXIDE STRESS RESISTANCE PROTEIN YAAA"/>
    <property type="match status" value="1"/>
</dbReference>